<comment type="pathway">
    <text evidence="1 4">Cofactor biosynthesis; adenosylcobalamin biosynthesis.</text>
</comment>
<evidence type="ECO:0000256" key="2">
    <source>
        <dbReference type="ARBA" id="ARBA00022573"/>
    </source>
</evidence>
<evidence type="ECO:0000256" key="4">
    <source>
        <dbReference type="HAMAP-Rule" id="MF_00028"/>
    </source>
</evidence>
<dbReference type="Pfam" id="PF01656">
    <property type="entry name" value="CbiA"/>
    <property type="match status" value="1"/>
</dbReference>
<dbReference type="InterPro" id="IPR002586">
    <property type="entry name" value="CobQ/CobB/MinD/ParA_Nub-bd_dom"/>
</dbReference>
<dbReference type="GO" id="GO:0009236">
    <property type="term" value="P:cobalamin biosynthetic process"/>
    <property type="evidence" value="ECO:0007669"/>
    <property type="project" value="UniProtKB-UniRule"/>
</dbReference>
<dbReference type="CDD" id="cd01750">
    <property type="entry name" value="GATase1_CobQ"/>
    <property type="match status" value="1"/>
</dbReference>
<dbReference type="GO" id="GO:0003824">
    <property type="term" value="F:catalytic activity"/>
    <property type="evidence" value="ECO:0007669"/>
    <property type="project" value="InterPro"/>
</dbReference>
<reference evidence="7" key="2">
    <citation type="submission" date="2023-08" db="EMBL/GenBank/DDBJ databases">
        <title>Nitrogen cycling bacteria in agricultural field soils.</title>
        <authorList>
            <person name="Jang J."/>
        </authorList>
    </citation>
    <scope>NUCLEOTIDE SEQUENCE</scope>
    <source>
        <strain evidence="7">PS3-36</strain>
    </source>
</reference>
<dbReference type="PANTHER" id="PTHR21343">
    <property type="entry name" value="DETHIOBIOTIN SYNTHETASE"/>
    <property type="match status" value="1"/>
</dbReference>
<evidence type="ECO:0000313" key="7">
    <source>
        <dbReference type="EMBL" id="MDQ6597398.1"/>
    </source>
</evidence>
<dbReference type="Pfam" id="PF07685">
    <property type="entry name" value="GATase_3"/>
    <property type="match status" value="1"/>
</dbReference>
<protein>
    <recommendedName>
        <fullName evidence="4">Cobyric acid synthase</fullName>
    </recommendedName>
</protein>
<dbReference type="UniPathway" id="UPA00148"/>
<dbReference type="Proteomes" id="UP000295132">
    <property type="component" value="Unassembled WGS sequence"/>
</dbReference>
<dbReference type="SUPFAM" id="SSF52317">
    <property type="entry name" value="Class I glutamine amidotransferase-like"/>
    <property type="match status" value="1"/>
</dbReference>
<dbReference type="InterPro" id="IPR047045">
    <property type="entry name" value="CobQ_N"/>
</dbReference>
<dbReference type="InterPro" id="IPR029062">
    <property type="entry name" value="Class_I_gatase-like"/>
</dbReference>
<dbReference type="InterPro" id="IPR004459">
    <property type="entry name" value="CobQ_synth"/>
</dbReference>
<name>A0A4V3AU56_9BACI</name>
<dbReference type="SUPFAM" id="SSF52540">
    <property type="entry name" value="P-loop containing nucleoside triphosphate hydrolases"/>
    <property type="match status" value="1"/>
</dbReference>
<evidence type="ECO:0000259" key="6">
    <source>
        <dbReference type="Pfam" id="PF07685"/>
    </source>
</evidence>
<feature type="active site" evidence="4">
    <location>
        <position position="437"/>
    </location>
</feature>
<dbReference type="InterPro" id="IPR033949">
    <property type="entry name" value="CobQ_GATase1"/>
</dbReference>
<comment type="caution">
    <text evidence="8">The sequence shown here is derived from an EMBL/GenBank/DDBJ whole genome shotgun (WGS) entry which is preliminary data.</text>
</comment>
<dbReference type="NCBIfam" id="NF001989">
    <property type="entry name" value="PRK00784.1"/>
    <property type="match status" value="1"/>
</dbReference>
<evidence type="ECO:0000313" key="10">
    <source>
        <dbReference type="Proteomes" id="UP001178888"/>
    </source>
</evidence>
<dbReference type="Gene3D" id="3.40.50.880">
    <property type="match status" value="1"/>
</dbReference>
<dbReference type="NCBIfam" id="TIGR00313">
    <property type="entry name" value="cobQ"/>
    <property type="match status" value="1"/>
</dbReference>
<feature type="domain" description="CobQ/CobB/MinD/ParA nucleotide binding" evidence="5">
    <location>
        <begin position="4"/>
        <end position="228"/>
    </location>
</feature>
<gene>
    <name evidence="4" type="primary">cobQ</name>
    <name evidence="8" type="ORF">E2K98_06890</name>
    <name evidence="7" type="ORF">RCG21_13695</name>
</gene>
<evidence type="ECO:0000313" key="8">
    <source>
        <dbReference type="EMBL" id="TDK63173.1"/>
    </source>
</evidence>
<dbReference type="GO" id="GO:0015420">
    <property type="term" value="F:ABC-type vitamin B12 transporter activity"/>
    <property type="evidence" value="ECO:0007669"/>
    <property type="project" value="UniProtKB-UniRule"/>
</dbReference>
<dbReference type="EMBL" id="SMYO01000003">
    <property type="protein sequence ID" value="TDK63173.1"/>
    <property type="molecule type" value="Genomic_DNA"/>
</dbReference>
<dbReference type="InterPro" id="IPR011698">
    <property type="entry name" value="GATase_3"/>
</dbReference>
<feature type="domain" description="CobB/CobQ-like glutamine amidotransferase" evidence="6">
    <location>
        <begin position="253"/>
        <end position="445"/>
    </location>
</feature>
<dbReference type="Proteomes" id="UP001178888">
    <property type="component" value="Unassembled WGS sequence"/>
</dbReference>
<accession>A0A4V3AU56</accession>
<reference evidence="8 9" key="1">
    <citation type="submission" date="2019-03" db="EMBL/GenBank/DDBJ databases">
        <title>Bacillus niacini sp. nov. a Nicotinate-Metabolizing Mesophile Isolated from Soil.</title>
        <authorList>
            <person name="Zhang G."/>
        </authorList>
    </citation>
    <scope>NUCLEOTIDE SEQUENCE [LARGE SCALE GENOMIC DNA]</scope>
    <source>
        <strain evidence="8 9">WN066</strain>
    </source>
</reference>
<organism evidence="8 9">
    <name type="scientific">Bacillus salipaludis</name>
    <dbReference type="NCBI Taxonomy" id="2547811"/>
    <lineage>
        <taxon>Bacteria</taxon>
        <taxon>Bacillati</taxon>
        <taxon>Bacillota</taxon>
        <taxon>Bacilli</taxon>
        <taxon>Bacillales</taxon>
        <taxon>Bacillaceae</taxon>
        <taxon>Bacillus</taxon>
    </lineage>
</organism>
<feature type="active site" description="Nucleophile" evidence="4">
    <location>
        <position position="332"/>
    </location>
</feature>
<sequence>MKGVMIQGTASDVGKSLVVTALCRILSTEGVKVAPFKSQNMSNNSYVTIDGKEIGRAQGIQAEAARTEATVWMNPILLKPRSHQDSEVVYLGKAIETFSGREYRENFYEKGLNVIRESFQMLSNQFEMVVIEGAGSPVEINLKDRELVNMKVAALADVPVVLVADIDRGGVFASIIGTLELMEPDERKRVAGVIINKFRGDITLFEDGVRWIEEKTGIPVLGVLPYIEHHMIDGEDSLSIANQFSNQKRGDVDVVVIQLPFISNYSDLEPFLFEDDVSIRWVKHVDEFGAPDAVIIPGTKSTIQDLKFIKDQGLDVKIKNHFKNGGFTVGICGGYQILGDEMIDEAGSDTGIVNSRLQGIGLIPGKTIFYKEKETIRTVAAYHEDTGFPEKIPLEGYEIHLGKTVIKQKGCSFLKLEDGKEEGYFHYNGQLIGTYLHHLFHNDEWRNRWLNLIRKRKGLAVKEIRNLRDYKDQRYTALAVEMKAHLKWDLLKEIIENWSSGE</sequence>
<evidence type="ECO:0000259" key="5">
    <source>
        <dbReference type="Pfam" id="PF01656"/>
    </source>
</evidence>
<comment type="function">
    <text evidence="4">Catalyzes amidations at positions B, D, E, and G on adenosylcobyrinic A,C-diamide. NH(2) groups are provided by glutamine, and one molecule of ATP is hydrogenolyzed for each amidation.</text>
</comment>
<dbReference type="InterPro" id="IPR027417">
    <property type="entry name" value="P-loop_NTPase"/>
</dbReference>
<dbReference type="PROSITE" id="PS51274">
    <property type="entry name" value="GATASE_COBBQ"/>
    <property type="match status" value="1"/>
</dbReference>
<evidence type="ECO:0000256" key="1">
    <source>
        <dbReference type="ARBA" id="ARBA00004953"/>
    </source>
</evidence>
<proteinExistence type="inferred from homology"/>
<dbReference type="CDD" id="cd05389">
    <property type="entry name" value="CobQ_N"/>
    <property type="match status" value="1"/>
</dbReference>
<dbReference type="Gene3D" id="3.40.50.300">
    <property type="entry name" value="P-loop containing nucleotide triphosphate hydrolases"/>
    <property type="match status" value="1"/>
</dbReference>
<dbReference type="AlphaFoldDB" id="A0A4V3AU56"/>
<keyword evidence="10" id="KW-1185">Reference proteome</keyword>
<keyword evidence="3 4" id="KW-0315">Glutamine amidotransferase</keyword>
<dbReference type="RefSeq" id="WP_133333516.1">
    <property type="nucleotide sequence ID" value="NZ_JAVGVR010000001.1"/>
</dbReference>
<keyword evidence="2 4" id="KW-0169">Cobalamin biosynthesis</keyword>
<evidence type="ECO:0000313" key="9">
    <source>
        <dbReference type="Proteomes" id="UP000295132"/>
    </source>
</evidence>
<dbReference type="HAMAP" id="MF_00028">
    <property type="entry name" value="CobQ"/>
    <property type="match status" value="1"/>
</dbReference>
<dbReference type="PANTHER" id="PTHR21343:SF1">
    <property type="entry name" value="COBYRIC ACID SYNTHASE"/>
    <property type="match status" value="1"/>
</dbReference>
<comment type="similarity">
    <text evidence="4">Belongs to the CobB/CobQ family. CobQ subfamily.</text>
</comment>
<evidence type="ECO:0000256" key="3">
    <source>
        <dbReference type="ARBA" id="ARBA00022962"/>
    </source>
</evidence>
<dbReference type="EMBL" id="JAVGVR010000001">
    <property type="protein sequence ID" value="MDQ6597398.1"/>
    <property type="molecule type" value="Genomic_DNA"/>
</dbReference>